<dbReference type="PANTHER" id="PTHR39087">
    <property type="entry name" value="UPF0104 MEMBRANE PROTEIN MJ1595"/>
    <property type="match status" value="1"/>
</dbReference>
<evidence type="ECO:0000256" key="5">
    <source>
        <dbReference type="ARBA" id="ARBA00023136"/>
    </source>
</evidence>
<keyword evidence="4 6" id="KW-1133">Transmembrane helix</keyword>
<evidence type="ECO:0000256" key="4">
    <source>
        <dbReference type="ARBA" id="ARBA00022989"/>
    </source>
</evidence>
<gene>
    <name evidence="7" type="ORF">SAMN06295987_10371</name>
</gene>
<dbReference type="NCBIfam" id="TIGR00374">
    <property type="entry name" value="flippase-like domain"/>
    <property type="match status" value="1"/>
</dbReference>
<feature type="transmembrane region" description="Helical" evidence="6">
    <location>
        <begin position="85"/>
        <end position="103"/>
    </location>
</feature>
<dbReference type="STRING" id="428990.SAMN06295987_10371"/>
<accession>A0A1U6HU42</accession>
<feature type="transmembrane region" description="Helical" evidence="6">
    <location>
        <begin position="211"/>
        <end position="234"/>
    </location>
</feature>
<name>A0A1U6HU42_9SPHN</name>
<dbReference type="Proteomes" id="UP000190989">
    <property type="component" value="Unassembled WGS sequence"/>
</dbReference>
<evidence type="ECO:0000313" key="8">
    <source>
        <dbReference type="Proteomes" id="UP000190989"/>
    </source>
</evidence>
<evidence type="ECO:0008006" key="9">
    <source>
        <dbReference type="Google" id="ProtNLM"/>
    </source>
</evidence>
<feature type="transmembrane region" description="Helical" evidence="6">
    <location>
        <begin position="286"/>
        <end position="310"/>
    </location>
</feature>
<evidence type="ECO:0000256" key="3">
    <source>
        <dbReference type="ARBA" id="ARBA00022692"/>
    </source>
</evidence>
<keyword evidence="8" id="KW-1185">Reference proteome</keyword>
<keyword evidence="2" id="KW-1003">Cell membrane</keyword>
<feature type="transmembrane region" description="Helical" evidence="6">
    <location>
        <begin position="246"/>
        <end position="266"/>
    </location>
</feature>
<feature type="transmembrane region" description="Helical" evidence="6">
    <location>
        <begin position="115"/>
        <end position="144"/>
    </location>
</feature>
<sequence>MTSWRGWFTGLIIAAALVGAVLHWGELANFVTLVRRAEPGWLIAALLLQFSTYAAVATGWRLVIIRSEGKRYRMMPLIRIALSKLFADQALPTAGMGGNVLLVDQLMTLGASRGTAVAALLISMLGFYVSYMLFALVTLLLLWLHGHATSLMVGLITTFVLVAIAIPALALWLRARGSMPLPPTIENIRPIRRLLETVGQAPANLLRDRTLLLQLMMCNAAVFAADSATLYACLRSLGIESAPSTPLIAFILASITATLGPIPLGLGSFELVSASTLHLLGVSFEGAIAATFMLRVLTLWLPLIPGVVLMRRFAASGRGRS</sequence>
<protein>
    <recommendedName>
        <fullName evidence="9">Lysylphosphatidylglycerol synthase TM region</fullName>
    </recommendedName>
</protein>
<evidence type="ECO:0000256" key="6">
    <source>
        <dbReference type="SAM" id="Phobius"/>
    </source>
</evidence>
<dbReference type="RefSeq" id="WP_079730441.1">
    <property type="nucleotide sequence ID" value="NZ_FVZE01000003.1"/>
</dbReference>
<evidence type="ECO:0000313" key="7">
    <source>
        <dbReference type="EMBL" id="SLJ99275.1"/>
    </source>
</evidence>
<dbReference type="PANTHER" id="PTHR39087:SF2">
    <property type="entry name" value="UPF0104 MEMBRANE PROTEIN MJ1595"/>
    <property type="match status" value="1"/>
</dbReference>
<feature type="transmembrane region" description="Helical" evidence="6">
    <location>
        <begin position="40"/>
        <end position="64"/>
    </location>
</feature>
<reference evidence="8" key="1">
    <citation type="submission" date="2017-02" db="EMBL/GenBank/DDBJ databases">
        <authorList>
            <person name="Varghese N."/>
            <person name="Submissions S."/>
        </authorList>
    </citation>
    <scope>NUCLEOTIDE SEQUENCE [LARGE SCALE GENOMIC DNA]</scope>
    <source>
        <strain evidence="8">SM117</strain>
    </source>
</reference>
<keyword evidence="3 6" id="KW-0812">Transmembrane</keyword>
<feature type="transmembrane region" description="Helical" evidence="6">
    <location>
        <begin position="151"/>
        <end position="173"/>
    </location>
</feature>
<evidence type="ECO:0000256" key="2">
    <source>
        <dbReference type="ARBA" id="ARBA00022475"/>
    </source>
</evidence>
<dbReference type="GO" id="GO:0005886">
    <property type="term" value="C:plasma membrane"/>
    <property type="evidence" value="ECO:0007669"/>
    <property type="project" value="UniProtKB-SubCell"/>
</dbReference>
<dbReference type="InterPro" id="IPR022791">
    <property type="entry name" value="L-PG_synthase/AglD"/>
</dbReference>
<organism evidence="7 8">
    <name type="scientific">Novosphingobium mathurense</name>
    <dbReference type="NCBI Taxonomy" id="428990"/>
    <lineage>
        <taxon>Bacteria</taxon>
        <taxon>Pseudomonadati</taxon>
        <taxon>Pseudomonadota</taxon>
        <taxon>Alphaproteobacteria</taxon>
        <taxon>Sphingomonadales</taxon>
        <taxon>Sphingomonadaceae</taxon>
        <taxon>Novosphingobium</taxon>
    </lineage>
</organism>
<proteinExistence type="predicted"/>
<feature type="transmembrane region" description="Helical" evidence="6">
    <location>
        <begin position="7"/>
        <end position="25"/>
    </location>
</feature>
<dbReference type="AlphaFoldDB" id="A0A1U6HU42"/>
<keyword evidence="5 6" id="KW-0472">Membrane</keyword>
<dbReference type="Pfam" id="PF03706">
    <property type="entry name" value="LPG_synthase_TM"/>
    <property type="match status" value="1"/>
</dbReference>
<dbReference type="EMBL" id="FVZE01000003">
    <property type="protein sequence ID" value="SLJ99275.1"/>
    <property type="molecule type" value="Genomic_DNA"/>
</dbReference>
<comment type="subcellular location">
    <subcellularLocation>
        <location evidence="1">Cell membrane</location>
        <topology evidence="1">Multi-pass membrane protein</topology>
    </subcellularLocation>
</comment>
<evidence type="ECO:0000256" key="1">
    <source>
        <dbReference type="ARBA" id="ARBA00004651"/>
    </source>
</evidence>